<comment type="caution">
    <text evidence="3">The sequence shown here is derived from an EMBL/GenBank/DDBJ whole genome shotgun (WGS) entry which is preliminary data.</text>
</comment>
<evidence type="ECO:0000256" key="2">
    <source>
        <dbReference type="ARBA" id="ARBA00022679"/>
    </source>
</evidence>
<dbReference type="EMBL" id="JABXYR010000002">
    <property type="protein sequence ID" value="NWO23991.1"/>
    <property type="molecule type" value="Genomic_DNA"/>
</dbReference>
<reference evidence="3 4" key="1">
    <citation type="submission" date="2020-06" db="EMBL/GenBank/DDBJ databases">
        <title>Mogibacterium timidum strain W9173 genomic sequence.</title>
        <authorList>
            <person name="Wade W.G."/>
            <person name="Johnston C.D."/>
            <person name="Chen T."/>
            <person name="Dewhirst F.E."/>
        </authorList>
    </citation>
    <scope>NUCLEOTIDE SEQUENCE [LARGE SCALE GENOMIC DNA]</scope>
    <source>
        <strain evidence="3 4">W9173</strain>
    </source>
</reference>
<sequence length="179" mass="20172">MMRINSGEYKYRSIEVPENARPTTEKVREAVFSILIGKVEGALVLDLFAGSGSLGLEALSRGAKHCVFNEGDRKNYKILQENIKNCKAQEKSSTFNNDFRKSLTLANKEFDLIFVDPPYRAGYYGEVFELVDGYGLLTRDGVIIVEHLDDNLLPDALSGFVKFKKKRYGTVAVDFYARP</sequence>
<proteinExistence type="predicted"/>
<dbReference type="PIRSF" id="PIRSF004553">
    <property type="entry name" value="CHP00095"/>
    <property type="match status" value="1"/>
</dbReference>
<evidence type="ECO:0000256" key="1">
    <source>
        <dbReference type="ARBA" id="ARBA00022603"/>
    </source>
</evidence>
<evidence type="ECO:0000313" key="4">
    <source>
        <dbReference type="Proteomes" id="UP000526307"/>
    </source>
</evidence>
<dbReference type="PANTHER" id="PTHR43542">
    <property type="entry name" value="METHYLTRANSFERASE"/>
    <property type="match status" value="1"/>
</dbReference>
<dbReference type="Pfam" id="PF03602">
    <property type="entry name" value="Cons_hypoth95"/>
    <property type="match status" value="1"/>
</dbReference>
<dbReference type="EC" id="2.1.1.171" evidence="3"/>
<keyword evidence="2 3" id="KW-0808">Transferase</keyword>
<dbReference type="AlphaFoldDB" id="A0A7Y9B1Y3"/>
<dbReference type="SUPFAM" id="SSF53335">
    <property type="entry name" value="S-adenosyl-L-methionine-dependent methyltransferases"/>
    <property type="match status" value="1"/>
</dbReference>
<accession>A0A7Y9B1Y3</accession>
<protein>
    <submittedName>
        <fullName evidence="3">16S rRNA (Guanine(966)-N(2))-methyltransferase RsmD</fullName>
        <ecNumber evidence="3">2.1.1.171</ecNumber>
    </submittedName>
</protein>
<dbReference type="Gene3D" id="3.40.50.150">
    <property type="entry name" value="Vaccinia Virus protein VP39"/>
    <property type="match status" value="1"/>
</dbReference>
<dbReference type="Proteomes" id="UP000526307">
    <property type="component" value="Unassembled WGS sequence"/>
</dbReference>
<dbReference type="PANTHER" id="PTHR43542:SF1">
    <property type="entry name" value="METHYLTRANSFERASE"/>
    <property type="match status" value="1"/>
</dbReference>
<name>A0A7Y9B1Y3_9FIRM</name>
<organism evidence="3 4">
    <name type="scientific">Mogibacterium timidum</name>
    <dbReference type="NCBI Taxonomy" id="35519"/>
    <lineage>
        <taxon>Bacteria</taxon>
        <taxon>Bacillati</taxon>
        <taxon>Bacillota</taxon>
        <taxon>Clostridia</taxon>
        <taxon>Peptostreptococcales</taxon>
        <taxon>Anaerovoracaceae</taxon>
        <taxon>Mogibacterium</taxon>
    </lineage>
</organism>
<dbReference type="PROSITE" id="PS00092">
    <property type="entry name" value="N6_MTASE"/>
    <property type="match status" value="1"/>
</dbReference>
<dbReference type="InterPro" id="IPR004398">
    <property type="entry name" value="RNA_MeTrfase_RsmD"/>
</dbReference>
<dbReference type="GO" id="GO:0003676">
    <property type="term" value="F:nucleic acid binding"/>
    <property type="evidence" value="ECO:0007669"/>
    <property type="project" value="InterPro"/>
</dbReference>
<dbReference type="InterPro" id="IPR029063">
    <property type="entry name" value="SAM-dependent_MTases_sf"/>
</dbReference>
<dbReference type="NCBIfam" id="TIGR00095">
    <property type="entry name" value="16S rRNA (guanine(966)-N(2))-methyltransferase RsmD"/>
    <property type="match status" value="1"/>
</dbReference>
<dbReference type="InterPro" id="IPR002052">
    <property type="entry name" value="DNA_methylase_N6_adenine_CS"/>
</dbReference>
<dbReference type="RefSeq" id="WP_178978799.1">
    <property type="nucleotide sequence ID" value="NZ_JABXYR010000002.1"/>
</dbReference>
<dbReference type="CDD" id="cd02440">
    <property type="entry name" value="AdoMet_MTases"/>
    <property type="match status" value="1"/>
</dbReference>
<keyword evidence="1 3" id="KW-0489">Methyltransferase</keyword>
<gene>
    <name evidence="3" type="primary">rsmD</name>
    <name evidence="3" type="ORF">HW270_08005</name>
</gene>
<evidence type="ECO:0000313" key="3">
    <source>
        <dbReference type="EMBL" id="NWO23991.1"/>
    </source>
</evidence>
<keyword evidence="4" id="KW-1185">Reference proteome</keyword>
<dbReference type="GO" id="GO:0052913">
    <property type="term" value="F:16S rRNA (guanine(966)-N(2))-methyltransferase activity"/>
    <property type="evidence" value="ECO:0007669"/>
    <property type="project" value="UniProtKB-EC"/>
</dbReference>